<evidence type="ECO:0000313" key="6">
    <source>
        <dbReference type="EMBL" id="MBB6033442.1"/>
    </source>
</evidence>
<evidence type="ECO:0000256" key="2">
    <source>
        <dbReference type="ARBA" id="ARBA00023015"/>
    </source>
</evidence>
<name>A0A841FIQ0_9ACTN</name>
<dbReference type="Pfam" id="PF00532">
    <property type="entry name" value="Peripla_BP_1"/>
    <property type="match status" value="1"/>
</dbReference>
<sequence length="373" mass="40441">MGAPLLYAQICDFVLAEIRAGSLTPGARVPSEMELAERFEVSRITSKRALEILREAGVIDRIRGKGSFVVPELPDLDTLDLAGTGRSKNPTPSPAAIALVIPDVSDAYGLELLCGIEERCAEHGISLIVRRTRGLQDVEEEVIESLVDTGRADGLIVFPVHGEYYNASLLRVILGGSPLVLVDRYLSGIPACAVHTDNEAAAHALTEKLLRQGHRHIGFVSSPPANTSSIEERLTGYRAAYTRHGLPTTDQRLLTEMRGGLPGAFTPDIVAADVDRVAEYHAANPDITAYMVCEYNLARIVERALNTPDGTTKPVITCFDTPPDPIDGPRFTHIRQGQRAMGRTAVDHLLAQLRGEDVPKQTTVPFELIEAGD</sequence>
<dbReference type="InterPro" id="IPR001761">
    <property type="entry name" value="Peripla_BP/Lac1_sug-bd_dom"/>
</dbReference>
<accession>A0A841FIQ0</accession>
<dbReference type="Gene3D" id="3.40.50.2300">
    <property type="match status" value="2"/>
</dbReference>
<dbReference type="Gene3D" id="1.10.10.10">
    <property type="entry name" value="Winged helix-like DNA-binding domain superfamily/Winged helix DNA-binding domain"/>
    <property type="match status" value="1"/>
</dbReference>
<dbReference type="Pfam" id="PF00392">
    <property type="entry name" value="GntR"/>
    <property type="match status" value="1"/>
</dbReference>
<keyword evidence="3 6" id="KW-0238">DNA-binding</keyword>
<dbReference type="InterPro" id="IPR000524">
    <property type="entry name" value="Tscrpt_reg_HTH_GntR"/>
</dbReference>
<comment type="caution">
    <text evidence="6">The sequence shown here is derived from an EMBL/GenBank/DDBJ whole genome shotgun (WGS) entry which is preliminary data.</text>
</comment>
<dbReference type="SMART" id="SM00345">
    <property type="entry name" value="HTH_GNTR"/>
    <property type="match status" value="1"/>
</dbReference>
<evidence type="ECO:0000313" key="7">
    <source>
        <dbReference type="Proteomes" id="UP000548476"/>
    </source>
</evidence>
<dbReference type="GO" id="GO:0000976">
    <property type="term" value="F:transcription cis-regulatory region binding"/>
    <property type="evidence" value="ECO:0007669"/>
    <property type="project" value="TreeGrafter"/>
</dbReference>
<dbReference type="EMBL" id="JACHGT010000003">
    <property type="protein sequence ID" value="MBB6033442.1"/>
    <property type="molecule type" value="Genomic_DNA"/>
</dbReference>
<keyword evidence="2" id="KW-0805">Transcription regulation</keyword>
<dbReference type="CDD" id="cd07377">
    <property type="entry name" value="WHTH_GntR"/>
    <property type="match status" value="1"/>
</dbReference>
<keyword evidence="7" id="KW-1185">Reference proteome</keyword>
<dbReference type="GO" id="GO:0003700">
    <property type="term" value="F:DNA-binding transcription factor activity"/>
    <property type="evidence" value="ECO:0007669"/>
    <property type="project" value="InterPro"/>
</dbReference>
<dbReference type="PANTHER" id="PTHR30146">
    <property type="entry name" value="LACI-RELATED TRANSCRIPTIONAL REPRESSOR"/>
    <property type="match status" value="1"/>
</dbReference>
<dbReference type="Proteomes" id="UP000548476">
    <property type="component" value="Unassembled WGS sequence"/>
</dbReference>
<dbReference type="InterPro" id="IPR028082">
    <property type="entry name" value="Peripla_BP_I"/>
</dbReference>
<reference evidence="6 7" key="1">
    <citation type="submission" date="2020-08" db="EMBL/GenBank/DDBJ databases">
        <title>Genomic Encyclopedia of Type Strains, Phase IV (KMG-IV): sequencing the most valuable type-strain genomes for metagenomic binning, comparative biology and taxonomic classification.</title>
        <authorList>
            <person name="Goeker M."/>
        </authorList>
    </citation>
    <scope>NUCLEOTIDE SEQUENCE [LARGE SCALE GENOMIC DNA]</scope>
    <source>
        <strain evidence="6 7">YIM 65646</strain>
    </source>
</reference>
<evidence type="ECO:0000256" key="4">
    <source>
        <dbReference type="ARBA" id="ARBA00023163"/>
    </source>
</evidence>
<protein>
    <submittedName>
        <fullName evidence="6">DNA-binding LacI/PurR family transcriptional regulator</fullName>
    </submittedName>
</protein>
<dbReference type="InterPro" id="IPR036390">
    <property type="entry name" value="WH_DNA-bd_sf"/>
</dbReference>
<dbReference type="PANTHER" id="PTHR30146:SF95">
    <property type="entry name" value="RIBOSE OPERON REPRESSOR"/>
    <property type="match status" value="1"/>
</dbReference>
<gene>
    <name evidence="6" type="ORF">HNR73_001292</name>
</gene>
<proteinExistence type="predicted"/>
<dbReference type="PROSITE" id="PS50949">
    <property type="entry name" value="HTH_GNTR"/>
    <property type="match status" value="1"/>
</dbReference>
<dbReference type="SUPFAM" id="SSF53822">
    <property type="entry name" value="Periplasmic binding protein-like I"/>
    <property type="match status" value="1"/>
</dbReference>
<keyword evidence="4" id="KW-0804">Transcription</keyword>
<dbReference type="PRINTS" id="PR00035">
    <property type="entry name" value="HTHGNTR"/>
</dbReference>
<feature type="domain" description="HTH gntR-type" evidence="5">
    <location>
        <begin position="4"/>
        <end position="72"/>
    </location>
</feature>
<organism evidence="6 7">
    <name type="scientific">Phytomonospora endophytica</name>
    <dbReference type="NCBI Taxonomy" id="714109"/>
    <lineage>
        <taxon>Bacteria</taxon>
        <taxon>Bacillati</taxon>
        <taxon>Actinomycetota</taxon>
        <taxon>Actinomycetes</taxon>
        <taxon>Micromonosporales</taxon>
        <taxon>Micromonosporaceae</taxon>
        <taxon>Phytomonospora</taxon>
    </lineage>
</organism>
<evidence type="ECO:0000256" key="1">
    <source>
        <dbReference type="ARBA" id="ARBA00022491"/>
    </source>
</evidence>
<keyword evidence="1" id="KW-0678">Repressor</keyword>
<dbReference type="InterPro" id="IPR036388">
    <property type="entry name" value="WH-like_DNA-bd_sf"/>
</dbReference>
<dbReference type="AlphaFoldDB" id="A0A841FIQ0"/>
<dbReference type="SUPFAM" id="SSF46785">
    <property type="entry name" value="Winged helix' DNA-binding domain"/>
    <property type="match status" value="1"/>
</dbReference>
<dbReference type="CDD" id="cd06267">
    <property type="entry name" value="PBP1_LacI_sugar_binding-like"/>
    <property type="match status" value="1"/>
</dbReference>
<dbReference type="RefSeq" id="WP_203685906.1">
    <property type="nucleotide sequence ID" value="NZ_BONT01000015.1"/>
</dbReference>
<evidence type="ECO:0000259" key="5">
    <source>
        <dbReference type="PROSITE" id="PS50949"/>
    </source>
</evidence>
<evidence type="ECO:0000256" key="3">
    <source>
        <dbReference type="ARBA" id="ARBA00023125"/>
    </source>
</evidence>